<dbReference type="AlphaFoldDB" id="A0AA41U4Y7"/>
<accession>A0AA41U4Y7</accession>
<dbReference type="Gene3D" id="1.10.260.40">
    <property type="entry name" value="lambda repressor-like DNA-binding domains"/>
    <property type="match status" value="1"/>
</dbReference>
<organism evidence="1 2">
    <name type="scientific">Yinghuangia soli</name>
    <dbReference type="NCBI Taxonomy" id="2908204"/>
    <lineage>
        <taxon>Bacteria</taxon>
        <taxon>Bacillati</taxon>
        <taxon>Actinomycetota</taxon>
        <taxon>Actinomycetes</taxon>
        <taxon>Kitasatosporales</taxon>
        <taxon>Streptomycetaceae</taxon>
        <taxon>Yinghuangia</taxon>
    </lineage>
</organism>
<dbReference type="Proteomes" id="UP001165378">
    <property type="component" value="Unassembled WGS sequence"/>
</dbReference>
<evidence type="ECO:0000313" key="2">
    <source>
        <dbReference type="Proteomes" id="UP001165378"/>
    </source>
</evidence>
<protein>
    <submittedName>
        <fullName evidence="1">Helix-turn-helix domain-containing protein</fullName>
    </submittedName>
</protein>
<gene>
    <name evidence="1" type="ORF">LZ495_29425</name>
</gene>
<dbReference type="RefSeq" id="WP_235055984.1">
    <property type="nucleotide sequence ID" value="NZ_JAKFHA010000023.1"/>
</dbReference>
<dbReference type="InterPro" id="IPR010982">
    <property type="entry name" value="Lambda_DNA-bd_dom_sf"/>
</dbReference>
<sequence>MANERLRNAVADKGIKISDLAGHLGVDPKTVERWITKERVPHRAHREGAARYLGADEIYLWPSVEDDPHTKRASQAELVTMYPNRSAVPAKLWSTLLGRSRESIDLLAFAGLFLADTRADLADVLAEKGRSGTRVRILLGDPDSPAVRARGDEEGIGDGLAARVRLALNYLRPALAQPGVDVRLHGVVLYNSIYRFDRDALVNTHVYGAPAAQNPVLHLRQVSGGRVYTHYMASFDRVWESARPVAEVS</sequence>
<dbReference type="CDD" id="cd00093">
    <property type="entry name" value="HTH_XRE"/>
    <property type="match status" value="1"/>
</dbReference>
<proteinExistence type="predicted"/>
<dbReference type="SUPFAM" id="SSF47413">
    <property type="entry name" value="lambda repressor-like DNA-binding domains"/>
    <property type="match status" value="1"/>
</dbReference>
<comment type="caution">
    <text evidence="1">The sequence shown here is derived from an EMBL/GenBank/DDBJ whole genome shotgun (WGS) entry which is preliminary data.</text>
</comment>
<dbReference type="SUPFAM" id="SSF56024">
    <property type="entry name" value="Phospholipase D/nuclease"/>
    <property type="match status" value="1"/>
</dbReference>
<evidence type="ECO:0000313" key="1">
    <source>
        <dbReference type="EMBL" id="MCF2531317.1"/>
    </source>
</evidence>
<dbReference type="EMBL" id="JAKFHA010000023">
    <property type="protein sequence ID" value="MCF2531317.1"/>
    <property type="molecule type" value="Genomic_DNA"/>
</dbReference>
<reference evidence="1" key="1">
    <citation type="submission" date="2022-01" db="EMBL/GenBank/DDBJ databases">
        <title>Genome-Based Taxonomic Classification of the Phylum Actinobacteria.</title>
        <authorList>
            <person name="Gao Y."/>
        </authorList>
    </citation>
    <scope>NUCLEOTIDE SEQUENCE</scope>
    <source>
        <strain evidence="1">KLBMP 8922</strain>
    </source>
</reference>
<keyword evidence="2" id="KW-1185">Reference proteome</keyword>
<dbReference type="GO" id="GO:0003677">
    <property type="term" value="F:DNA binding"/>
    <property type="evidence" value="ECO:0007669"/>
    <property type="project" value="InterPro"/>
</dbReference>
<name>A0AA41U4Y7_9ACTN</name>
<dbReference type="InterPro" id="IPR001387">
    <property type="entry name" value="Cro/C1-type_HTH"/>
</dbReference>